<gene>
    <name evidence="8" type="ORF">CBR_g12130</name>
</gene>
<name>A0A388KR64_CHABU</name>
<dbReference type="InterPro" id="IPR012334">
    <property type="entry name" value="Pectin_lyas_fold"/>
</dbReference>
<dbReference type="UniPathway" id="UPA00545">
    <property type="reaction ID" value="UER00823"/>
</dbReference>
<accession>A0A388KR64</accession>
<evidence type="ECO:0000256" key="5">
    <source>
        <dbReference type="ARBA" id="ARBA00023085"/>
    </source>
</evidence>
<dbReference type="OMA" id="CAGHRNS"/>
<evidence type="ECO:0000256" key="2">
    <source>
        <dbReference type="ARBA" id="ARBA00008891"/>
    </source>
</evidence>
<dbReference type="PANTHER" id="PTHR31321">
    <property type="entry name" value="ACYL-COA THIOESTER HYDROLASE YBHC-RELATED"/>
    <property type="match status" value="1"/>
</dbReference>
<keyword evidence="6" id="KW-0812">Transmembrane</keyword>
<dbReference type="InterPro" id="IPR000070">
    <property type="entry name" value="Pectinesterase_cat"/>
</dbReference>
<dbReference type="SUPFAM" id="SSF51126">
    <property type="entry name" value="Pectin lyase-like"/>
    <property type="match status" value="1"/>
</dbReference>
<dbReference type="Gene3D" id="2.160.20.10">
    <property type="entry name" value="Single-stranded right-handed beta-helix, Pectin lyase-like"/>
    <property type="match status" value="1"/>
</dbReference>
<organism evidence="8 9">
    <name type="scientific">Chara braunii</name>
    <name type="common">Braun's stonewort</name>
    <dbReference type="NCBI Taxonomy" id="69332"/>
    <lineage>
        <taxon>Eukaryota</taxon>
        <taxon>Viridiplantae</taxon>
        <taxon>Streptophyta</taxon>
        <taxon>Charophyceae</taxon>
        <taxon>Charales</taxon>
        <taxon>Characeae</taxon>
        <taxon>Chara</taxon>
    </lineage>
</organism>
<evidence type="ECO:0000256" key="1">
    <source>
        <dbReference type="ARBA" id="ARBA00005184"/>
    </source>
</evidence>
<dbReference type="Proteomes" id="UP000265515">
    <property type="component" value="Unassembled WGS sequence"/>
</dbReference>
<dbReference type="GO" id="GO:0042545">
    <property type="term" value="P:cell wall modification"/>
    <property type="evidence" value="ECO:0007669"/>
    <property type="project" value="InterPro"/>
</dbReference>
<evidence type="ECO:0000313" key="9">
    <source>
        <dbReference type="Proteomes" id="UP000265515"/>
    </source>
</evidence>
<keyword evidence="5" id="KW-0063">Aspartyl esterase</keyword>
<dbReference type="AlphaFoldDB" id="A0A388KR64"/>
<dbReference type="EC" id="3.1.1.11" evidence="3"/>
<evidence type="ECO:0000256" key="6">
    <source>
        <dbReference type="SAM" id="Phobius"/>
    </source>
</evidence>
<evidence type="ECO:0000256" key="4">
    <source>
        <dbReference type="ARBA" id="ARBA00022801"/>
    </source>
</evidence>
<evidence type="ECO:0000256" key="3">
    <source>
        <dbReference type="ARBA" id="ARBA00013229"/>
    </source>
</evidence>
<sequence>MADQRCAGHRNSLAWVLRFMCSAVVLMSFVSGVHGQRTITVSKDGRGNFMTVGGALNAATPGSRIVIAAGVYREQVRLRKSNIILIGVPGQTVIIYKQSAAQAGSTEKSATFIVHSQAAGFQAVGVTFTNDYGPNYKEGDQAVALNVQADSSFFNCRFIGWQDTLYAKKGRQFYQNCYIEGSVDFAFGAATAQFVNCDLYAKKRGNAVIASYTAQKRGSASETNGYVFVGGKLRCDPGVKAYLGRTWGMYARTVFIEVVMDDCITPAGWSVISGRGGTTTSFSAEYNCRGPGANRSGRVSWSRVLTPEQASFFRSSNFIGGPRPQPK</sequence>
<dbReference type="OrthoDB" id="1936831at2759"/>
<dbReference type="Gramene" id="GBG72560">
    <property type="protein sequence ID" value="GBG72560"/>
    <property type="gene ID" value="CBR_g12130"/>
</dbReference>
<proteinExistence type="inferred from homology"/>
<dbReference type="EMBL" id="BFEA01000167">
    <property type="protein sequence ID" value="GBG72560.1"/>
    <property type="molecule type" value="Genomic_DNA"/>
</dbReference>
<dbReference type="GO" id="GO:0045490">
    <property type="term" value="P:pectin catabolic process"/>
    <property type="evidence" value="ECO:0007669"/>
    <property type="project" value="UniProtKB-UniPathway"/>
</dbReference>
<dbReference type="GO" id="GO:0030599">
    <property type="term" value="F:pectinesterase activity"/>
    <property type="evidence" value="ECO:0007669"/>
    <property type="project" value="UniProtKB-EC"/>
</dbReference>
<keyword evidence="6" id="KW-1133">Transmembrane helix</keyword>
<feature type="domain" description="Pectinesterase catalytic" evidence="7">
    <location>
        <begin position="39"/>
        <end position="321"/>
    </location>
</feature>
<comment type="caution">
    <text evidence="8">The sequence shown here is derived from an EMBL/GenBank/DDBJ whole genome shotgun (WGS) entry which is preliminary data.</text>
</comment>
<keyword evidence="4" id="KW-0378">Hydrolase</keyword>
<dbReference type="PANTHER" id="PTHR31321:SF57">
    <property type="entry name" value="PECTINESTERASE 53-RELATED"/>
    <property type="match status" value="1"/>
</dbReference>
<evidence type="ECO:0000259" key="7">
    <source>
        <dbReference type="Pfam" id="PF01095"/>
    </source>
</evidence>
<comment type="similarity">
    <text evidence="2">Belongs to the pectinesterase family.</text>
</comment>
<keyword evidence="9" id="KW-1185">Reference proteome</keyword>
<reference evidence="8 9" key="1">
    <citation type="journal article" date="2018" name="Cell">
        <title>The Chara Genome: Secondary Complexity and Implications for Plant Terrestrialization.</title>
        <authorList>
            <person name="Nishiyama T."/>
            <person name="Sakayama H."/>
            <person name="Vries J.D."/>
            <person name="Buschmann H."/>
            <person name="Saint-Marcoux D."/>
            <person name="Ullrich K.K."/>
            <person name="Haas F.B."/>
            <person name="Vanderstraeten L."/>
            <person name="Becker D."/>
            <person name="Lang D."/>
            <person name="Vosolsobe S."/>
            <person name="Rombauts S."/>
            <person name="Wilhelmsson P.K.I."/>
            <person name="Janitza P."/>
            <person name="Kern R."/>
            <person name="Heyl A."/>
            <person name="Rumpler F."/>
            <person name="Villalobos L.I.A.C."/>
            <person name="Clay J.M."/>
            <person name="Skokan R."/>
            <person name="Toyoda A."/>
            <person name="Suzuki Y."/>
            <person name="Kagoshima H."/>
            <person name="Schijlen E."/>
            <person name="Tajeshwar N."/>
            <person name="Catarino B."/>
            <person name="Hetherington A.J."/>
            <person name="Saltykova A."/>
            <person name="Bonnot C."/>
            <person name="Breuninger H."/>
            <person name="Symeonidi A."/>
            <person name="Radhakrishnan G.V."/>
            <person name="Van Nieuwerburgh F."/>
            <person name="Deforce D."/>
            <person name="Chang C."/>
            <person name="Karol K.G."/>
            <person name="Hedrich R."/>
            <person name="Ulvskov P."/>
            <person name="Glockner G."/>
            <person name="Delwiche C.F."/>
            <person name="Petrasek J."/>
            <person name="Van de Peer Y."/>
            <person name="Friml J."/>
            <person name="Beilby M."/>
            <person name="Dolan L."/>
            <person name="Kohara Y."/>
            <person name="Sugano S."/>
            <person name="Fujiyama A."/>
            <person name="Delaux P.-M."/>
            <person name="Quint M."/>
            <person name="TheiBen G."/>
            <person name="Hagemann M."/>
            <person name="Harholt J."/>
            <person name="Dunand C."/>
            <person name="Zachgo S."/>
            <person name="Langdale J."/>
            <person name="Maumus F."/>
            <person name="Straeten D.V.D."/>
            <person name="Gould S.B."/>
            <person name="Rensing S.A."/>
        </authorList>
    </citation>
    <scope>NUCLEOTIDE SEQUENCE [LARGE SCALE GENOMIC DNA]</scope>
    <source>
        <strain evidence="8 9">S276</strain>
    </source>
</reference>
<dbReference type="InterPro" id="IPR011050">
    <property type="entry name" value="Pectin_lyase_fold/virulence"/>
</dbReference>
<dbReference type="Pfam" id="PF01095">
    <property type="entry name" value="Pectinesterase"/>
    <property type="match status" value="1"/>
</dbReference>
<comment type="pathway">
    <text evidence="1">Glycan metabolism; pectin degradation; 2-dehydro-3-deoxy-D-gluconate from pectin: step 1/5.</text>
</comment>
<feature type="transmembrane region" description="Helical" evidence="6">
    <location>
        <begin position="12"/>
        <end position="33"/>
    </location>
</feature>
<keyword evidence="6" id="KW-0472">Membrane</keyword>
<evidence type="ECO:0000313" key="8">
    <source>
        <dbReference type="EMBL" id="GBG72560.1"/>
    </source>
</evidence>
<protein>
    <recommendedName>
        <fullName evidence="3">pectinesterase</fullName>
        <ecNumber evidence="3">3.1.1.11</ecNumber>
    </recommendedName>
</protein>